<name>A0A0E9XIB6_ANGAN</name>
<accession>A0A0E9XIB6</accession>
<organism evidence="1">
    <name type="scientific">Anguilla anguilla</name>
    <name type="common">European freshwater eel</name>
    <name type="synonym">Muraena anguilla</name>
    <dbReference type="NCBI Taxonomy" id="7936"/>
    <lineage>
        <taxon>Eukaryota</taxon>
        <taxon>Metazoa</taxon>
        <taxon>Chordata</taxon>
        <taxon>Craniata</taxon>
        <taxon>Vertebrata</taxon>
        <taxon>Euteleostomi</taxon>
        <taxon>Actinopterygii</taxon>
        <taxon>Neopterygii</taxon>
        <taxon>Teleostei</taxon>
        <taxon>Anguilliformes</taxon>
        <taxon>Anguillidae</taxon>
        <taxon>Anguilla</taxon>
    </lineage>
</organism>
<protein>
    <submittedName>
        <fullName evidence="1">Uncharacterized protein</fullName>
    </submittedName>
</protein>
<dbReference type="EMBL" id="GBXM01006183">
    <property type="protein sequence ID" value="JAI02395.1"/>
    <property type="molecule type" value="Transcribed_RNA"/>
</dbReference>
<proteinExistence type="predicted"/>
<dbReference type="AlphaFoldDB" id="A0A0E9XIB6"/>
<reference evidence="1" key="1">
    <citation type="submission" date="2014-11" db="EMBL/GenBank/DDBJ databases">
        <authorList>
            <person name="Amaro Gonzalez C."/>
        </authorList>
    </citation>
    <scope>NUCLEOTIDE SEQUENCE</scope>
</reference>
<sequence length="26" mass="2833">MSITMMLEDAGSVDNAVFFPLLISCK</sequence>
<evidence type="ECO:0000313" key="1">
    <source>
        <dbReference type="EMBL" id="JAI02395.1"/>
    </source>
</evidence>
<reference evidence="1" key="2">
    <citation type="journal article" date="2015" name="Fish Shellfish Immunol.">
        <title>Early steps in the European eel (Anguilla anguilla)-Vibrio vulnificus interaction in the gills: Role of the RtxA13 toxin.</title>
        <authorList>
            <person name="Callol A."/>
            <person name="Pajuelo D."/>
            <person name="Ebbesson L."/>
            <person name="Teles M."/>
            <person name="MacKenzie S."/>
            <person name="Amaro C."/>
        </authorList>
    </citation>
    <scope>NUCLEOTIDE SEQUENCE</scope>
</reference>